<gene>
    <name evidence="1" type="ORF">ICT70_09130</name>
</gene>
<reference evidence="1" key="1">
    <citation type="submission" date="2020-09" db="EMBL/GenBank/DDBJ databases">
        <title>Pelobacter alkaliphilus sp. nov., a novel anaerobic arsenate-reducing bacterium from terrestrial mud volcano.</title>
        <authorList>
            <person name="Khomyakova M.A."/>
            <person name="Merkel A.Y."/>
            <person name="Slobodkin A.I."/>
        </authorList>
    </citation>
    <scope>NUCLEOTIDE SEQUENCE</scope>
    <source>
        <strain evidence="1">M08fum</strain>
    </source>
</reference>
<protein>
    <submittedName>
        <fullName evidence="1">YkgJ family cysteine cluster protein</fullName>
    </submittedName>
</protein>
<dbReference type="AlphaFoldDB" id="A0A8J6UL93"/>
<dbReference type="Proteomes" id="UP000632828">
    <property type="component" value="Unassembled WGS sequence"/>
</dbReference>
<dbReference type="InterPro" id="IPR005358">
    <property type="entry name" value="Puta_zinc/iron-chelating_dom"/>
</dbReference>
<comment type="caution">
    <text evidence="1">The sequence shown here is derived from an EMBL/GenBank/DDBJ whole genome shotgun (WGS) entry which is preliminary data.</text>
</comment>
<dbReference type="Pfam" id="PF03692">
    <property type="entry name" value="CxxCxxCC"/>
    <property type="match status" value="1"/>
</dbReference>
<proteinExistence type="predicted"/>
<organism evidence="1 2">
    <name type="scientific">Pelovirga terrestris</name>
    <dbReference type="NCBI Taxonomy" id="2771352"/>
    <lineage>
        <taxon>Bacteria</taxon>
        <taxon>Pseudomonadati</taxon>
        <taxon>Thermodesulfobacteriota</taxon>
        <taxon>Desulfuromonadia</taxon>
        <taxon>Geobacterales</taxon>
        <taxon>Geobacteraceae</taxon>
        <taxon>Pelovirga</taxon>
    </lineage>
</organism>
<name>A0A8J6UL93_9BACT</name>
<evidence type="ECO:0000313" key="1">
    <source>
        <dbReference type="EMBL" id="MBD1400832.1"/>
    </source>
</evidence>
<dbReference type="RefSeq" id="WP_191155787.1">
    <property type="nucleotide sequence ID" value="NZ_JACWUN010000009.1"/>
</dbReference>
<sequence length="238" mass="26835">MDESRLPPQVVAARQQLDDAIAELWQSWREQERDLYCRAGCGNCCTLAVNCSYPEAVMLAAGLSVEQRQQINERLPVVAQLCTTAADLKEFLHSYRQQGGGCPLLDPQQNCSSYHQRPLSCRALLSTRPPAWCGVDFSALHPHEKQAFLSSLDQNLVAFPSHYLARPLDLAAELEKNLRNEFAHEYGVNISGNLIWLLGLELNSQVGERLAKKEEGLVEWLLEQQERYPYLLQVTATL</sequence>
<evidence type="ECO:0000313" key="2">
    <source>
        <dbReference type="Proteomes" id="UP000632828"/>
    </source>
</evidence>
<accession>A0A8J6UL93</accession>
<keyword evidence="2" id="KW-1185">Reference proteome</keyword>
<dbReference type="EMBL" id="JACWUN010000009">
    <property type="protein sequence ID" value="MBD1400832.1"/>
    <property type="molecule type" value="Genomic_DNA"/>
</dbReference>